<dbReference type="Gene3D" id="1.50.10.160">
    <property type="match status" value="1"/>
</dbReference>
<evidence type="ECO:0000313" key="2">
    <source>
        <dbReference type="EMBL" id="CAG1836057.1"/>
    </source>
</evidence>
<gene>
    <name evidence="2" type="ORF">GSMUA_240260.1</name>
</gene>
<accession>A0A8D6ZTB4</accession>
<dbReference type="EMBL" id="HG996474">
    <property type="protein sequence ID" value="CAG1836057.1"/>
    <property type="molecule type" value="Genomic_DNA"/>
</dbReference>
<protein>
    <submittedName>
        <fullName evidence="2">(wild Malaysian banana) hypothetical protein</fullName>
    </submittedName>
</protein>
<dbReference type="InterPro" id="IPR008930">
    <property type="entry name" value="Terpenoid_cyclase/PrenylTrfase"/>
</dbReference>
<reference evidence="2" key="1">
    <citation type="submission" date="2021-03" db="EMBL/GenBank/DDBJ databases">
        <authorList>
            <consortium name="Genoscope - CEA"/>
            <person name="William W."/>
        </authorList>
    </citation>
    <scope>NUCLEOTIDE SEQUENCE</scope>
    <source>
        <strain evidence="2">Doubled-haploid Pahang</strain>
    </source>
</reference>
<dbReference type="GO" id="GO:0016114">
    <property type="term" value="P:terpenoid biosynthetic process"/>
    <property type="evidence" value="ECO:0007669"/>
    <property type="project" value="InterPro"/>
</dbReference>
<name>A0A8D6ZTB4_MUSAM</name>
<dbReference type="InterPro" id="IPR050148">
    <property type="entry name" value="Terpene_synthase-like"/>
</dbReference>
<proteinExistence type="predicted"/>
<dbReference type="PANTHER" id="PTHR31739:SF25">
    <property type="entry name" value="(E,E)-GERANYLLINALOOL SYNTHASE"/>
    <property type="match status" value="1"/>
</dbReference>
<keyword evidence="1" id="KW-0460">Magnesium</keyword>
<sequence length="231" mass="26062">MIKEEVFSPSADMCFFLPPSAYETAWVAMIPCPHRPSRPMFPKCLNWILRNQREDGFWGECRHAMDSLTATIACLVALKTWKVGNANVEQGLRFLNENMEKLLTEHHGGFPRWFLIVFPGMLELAHAKGLDVLPAEGCIKAVDDVFNKRNTILEMEQSSGVQGYHPPSLFFLEALPPKHELILHHQMEDGSLFHSPSATACAFMITGDAGFREYLHGVIRRFGNFGEISLS</sequence>
<organism evidence="2">
    <name type="scientific">Musa acuminata subsp. malaccensis</name>
    <name type="common">Wild banana</name>
    <name type="synonym">Musa malaccensis</name>
    <dbReference type="NCBI Taxonomy" id="214687"/>
    <lineage>
        <taxon>Eukaryota</taxon>
        <taxon>Viridiplantae</taxon>
        <taxon>Streptophyta</taxon>
        <taxon>Embryophyta</taxon>
        <taxon>Tracheophyta</taxon>
        <taxon>Spermatophyta</taxon>
        <taxon>Magnoliopsida</taxon>
        <taxon>Liliopsida</taxon>
        <taxon>Zingiberales</taxon>
        <taxon>Musaceae</taxon>
        <taxon>Musa</taxon>
    </lineage>
</organism>
<dbReference type="PANTHER" id="PTHR31739">
    <property type="entry name" value="ENT-COPALYL DIPHOSPHATE SYNTHASE, CHLOROPLASTIC"/>
    <property type="match status" value="1"/>
</dbReference>
<dbReference type="SUPFAM" id="SSF48239">
    <property type="entry name" value="Terpenoid cyclases/Protein prenyltransferases"/>
    <property type="match status" value="1"/>
</dbReference>
<dbReference type="AlphaFoldDB" id="A0A8D6ZTB4"/>
<dbReference type="GO" id="GO:0010333">
    <property type="term" value="F:terpene synthase activity"/>
    <property type="evidence" value="ECO:0007669"/>
    <property type="project" value="InterPro"/>
</dbReference>
<evidence type="ECO:0000256" key="1">
    <source>
        <dbReference type="ARBA" id="ARBA00022842"/>
    </source>
</evidence>